<comment type="similarity">
    <text evidence="2">Belongs to the type II topoisomerase GyrA/ParC subunit family.</text>
</comment>
<evidence type="ECO:0000259" key="9">
    <source>
        <dbReference type="PROSITE" id="PS52040"/>
    </source>
</evidence>
<dbReference type="InterPro" id="IPR013757">
    <property type="entry name" value="Topo_IIA_A_a_sf"/>
</dbReference>
<sequence>MSGKNLDGKVIGMDIKTEMQKDFLEYAMSVIVSRALPDLKDGLKPVHRRIIYAMNDLGITHDKPHKKSARIVGEVIGKYHPHGDSSVYEAMVRMAQDFSYRYPLVDGHGNFGSIDGDGAAAMRYTEARLSKVSSLVIKDIDMDTIPFVDNYDASEVEPGYLPGYLPNLLANGATGIAVGMATNIPPHNLRELISAVIAYINNNDITIDGMLEHIKGPDFPTGALMTNGKSMVDGYKTGRGSLTVRSKIEIDEDAKNKRLIITEIPYQTNKARIIERIAELAKNKIIQGISDLRDESNYEGIRVVIELKRDANAEMVINKLYKMTNLQINFSINMVALNNGVPLLMDLKKIISNYVKYQIQIILRRTIFEKNKLQKKLHILTALGIALDNIDKIIEIIRNSKTNEIAKEKMTDAFGFDEEQNKAILEMRLQRLVGLERDKINNEIIEIKNRITVLEKIIASKEEQDLVLINQLTEIAQKYGDDRRTEIIDEISTEIDNEELIIDSQMIITLSQEGYIRRIEPNDFKIQKRGGRGIIVNDRETDPITVATMGKTKDNLMFFTDTGKVYKIKAYNVAQFSRTARGLPIINYINITKDEKVTSILAFRDKKRKHEFLTFVTKNGIVKKTPIDEFDSINQSGKIAIKLKDGDELISVIPSNGKNDLIIGTSRGKVTRISEENVNTLSRNSFGVKGISLDKQDFVIGSCSNFGSDLISTISEKGSAKKTKVEEYKILGRNSKGVKAMNLGEKTGGLRSIISIRESDTIVMISSKGNLIKIPVTELPLLSRNTQGVKGFRLNDDEIITAVTLEWTKNN</sequence>
<dbReference type="PROSITE" id="PS52040">
    <property type="entry name" value="TOPO_IIA"/>
    <property type="match status" value="1"/>
</dbReference>
<accession>A0A345Z251</accession>
<evidence type="ECO:0000256" key="8">
    <source>
        <dbReference type="SAM" id="Coils"/>
    </source>
</evidence>
<feature type="active site" description="O-(5'-phospho-DNA)-tyrosine intermediate" evidence="7">
    <location>
        <position position="124"/>
    </location>
</feature>
<evidence type="ECO:0000256" key="5">
    <source>
        <dbReference type="ARBA" id="ARBA00023125"/>
    </source>
</evidence>
<dbReference type="KEGG" id="salx:SALLE_v1c00040"/>
<feature type="domain" description="Topo IIA-type catalytic" evidence="9">
    <location>
        <begin position="36"/>
        <end position="500"/>
    </location>
</feature>
<evidence type="ECO:0000313" key="11">
    <source>
        <dbReference type="Proteomes" id="UP000254792"/>
    </source>
</evidence>
<keyword evidence="4 7" id="KW-0799">Topoisomerase</keyword>
<dbReference type="InterPro" id="IPR013758">
    <property type="entry name" value="Topo_IIA_A/C_ab"/>
</dbReference>
<dbReference type="Gene3D" id="3.90.199.10">
    <property type="entry name" value="Topoisomerase II, domain 5"/>
    <property type="match status" value="1"/>
</dbReference>
<dbReference type="SUPFAM" id="SSF101904">
    <property type="entry name" value="GyrA/ParC C-terminal domain-like"/>
    <property type="match status" value="1"/>
</dbReference>
<dbReference type="GO" id="GO:0009330">
    <property type="term" value="C:DNA topoisomerase type II (double strand cut, ATP-hydrolyzing) complex"/>
    <property type="evidence" value="ECO:0007669"/>
    <property type="project" value="TreeGrafter"/>
</dbReference>
<dbReference type="InterPro" id="IPR050220">
    <property type="entry name" value="Type_II_DNA_Topoisomerases"/>
</dbReference>
<dbReference type="NCBIfam" id="NF004043">
    <property type="entry name" value="PRK05560.1"/>
    <property type="match status" value="1"/>
</dbReference>
<dbReference type="FunFam" id="3.30.1360.40:FF:000002">
    <property type="entry name" value="DNA gyrase subunit A"/>
    <property type="match status" value="1"/>
</dbReference>
<dbReference type="RefSeq" id="WP_115557611.1">
    <property type="nucleotide sequence ID" value="NZ_CP031376.1"/>
</dbReference>
<dbReference type="EMBL" id="CP031376">
    <property type="protein sequence ID" value="AXK50680.1"/>
    <property type="molecule type" value="Genomic_DNA"/>
</dbReference>
<dbReference type="CDD" id="cd00187">
    <property type="entry name" value="TOP4c"/>
    <property type="match status" value="1"/>
</dbReference>
<organism evidence="10 11">
    <name type="scientific">Spiroplasma alleghenense</name>
    <dbReference type="NCBI Taxonomy" id="216931"/>
    <lineage>
        <taxon>Bacteria</taxon>
        <taxon>Bacillati</taxon>
        <taxon>Mycoplasmatota</taxon>
        <taxon>Mollicutes</taxon>
        <taxon>Entomoplasmatales</taxon>
        <taxon>Spiroplasmataceae</taxon>
        <taxon>Spiroplasma</taxon>
    </lineage>
</organism>
<evidence type="ECO:0000256" key="7">
    <source>
        <dbReference type="PROSITE-ProRule" id="PRU01384"/>
    </source>
</evidence>
<dbReference type="SMART" id="SM00434">
    <property type="entry name" value="TOP4c"/>
    <property type="match status" value="1"/>
</dbReference>
<dbReference type="OrthoDB" id="9806486at2"/>
<dbReference type="InterPro" id="IPR013760">
    <property type="entry name" value="Topo_IIA-like_dom_sf"/>
</dbReference>
<dbReference type="InterPro" id="IPR006691">
    <property type="entry name" value="GyrA/parC_rep"/>
</dbReference>
<dbReference type="FunFam" id="1.10.268.10:FF:000001">
    <property type="entry name" value="DNA gyrase subunit A"/>
    <property type="match status" value="1"/>
</dbReference>
<dbReference type="PANTHER" id="PTHR43493:SF5">
    <property type="entry name" value="DNA GYRASE SUBUNIT A, CHLOROPLASTIC_MITOCHONDRIAL"/>
    <property type="match status" value="1"/>
</dbReference>
<dbReference type="EC" id="5.6.2.2" evidence="3"/>
<gene>
    <name evidence="10" type="primary">gyrA</name>
    <name evidence="10" type="ORF">SALLE_v1c00040</name>
</gene>
<evidence type="ECO:0000256" key="6">
    <source>
        <dbReference type="ARBA" id="ARBA00023235"/>
    </source>
</evidence>
<evidence type="ECO:0000256" key="4">
    <source>
        <dbReference type="ARBA" id="ARBA00023029"/>
    </source>
</evidence>
<dbReference type="GO" id="GO:0034335">
    <property type="term" value="F:DNA negative supercoiling activity"/>
    <property type="evidence" value="ECO:0007669"/>
    <property type="project" value="UniProtKB-ARBA"/>
</dbReference>
<name>A0A345Z251_9MOLU</name>
<dbReference type="AlphaFoldDB" id="A0A345Z251"/>
<feature type="coiled-coil region" evidence="8">
    <location>
        <begin position="437"/>
        <end position="464"/>
    </location>
</feature>
<protein>
    <recommendedName>
        <fullName evidence="3">DNA topoisomerase (ATP-hydrolyzing)</fullName>
        <ecNumber evidence="3">5.6.2.2</ecNumber>
    </recommendedName>
</protein>
<evidence type="ECO:0000256" key="1">
    <source>
        <dbReference type="ARBA" id="ARBA00000185"/>
    </source>
</evidence>
<dbReference type="NCBIfam" id="TIGR01063">
    <property type="entry name" value="gyrA"/>
    <property type="match status" value="1"/>
</dbReference>
<dbReference type="Pfam" id="PF03989">
    <property type="entry name" value="DNA_gyraseA_C"/>
    <property type="match status" value="6"/>
</dbReference>
<proteinExistence type="inferred from homology"/>
<dbReference type="GO" id="GO:0005737">
    <property type="term" value="C:cytoplasm"/>
    <property type="evidence" value="ECO:0007669"/>
    <property type="project" value="TreeGrafter"/>
</dbReference>
<dbReference type="GO" id="GO:0006265">
    <property type="term" value="P:DNA topological change"/>
    <property type="evidence" value="ECO:0007669"/>
    <property type="project" value="UniProtKB-UniRule"/>
</dbReference>
<dbReference type="GO" id="GO:0005524">
    <property type="term" value="F:ATP binding"/>
    <property type="evidence" value="ECO:0007669"/>
    <property type="project" value="InterPro"/>
</dbReference>
<dbReference type="InterPro" id="IPR002205">
    <property type="entry name" value="Topo_IIA_dom_A"/>
</dbReference>
<dbReference type="Gene3D" id="2.120.10.90">
    <property type="entry name" value="DNA gyrase/topoisomerase IV, subunit A, C-terminal"/>
    <property type="match status" value="1"/>
</dbReference>
<evidence type="ECO:0000313" key="10">
    <source>
        <dbReference type="EMBL" id="AXK50680.1"/>
    </source>
</evidence>
<dbReference type="PANTHER" id="PTHR43493">
    <property type="entry name" value="DNA GYRASE/TOPOISOMERASE SUBUNIT A"/>
    <property type="match status" value="1"/>
</dbReference>
<evidence type="ECO:0000256" key="3">
    <source>
        <dbReference type="ARBA" id="ARBA00012895"/>
    </source>
</evidence>
<keyword evidence="5 7" id="KW-0238">DNA-binding</keyword>
<dbReference type="Pfam" id="PF00521">
    <property type="entry name" value="DNA_topoisoIV"/>
    <property type="match status" value="1"/>
</dbReference>
<comment type="catalytic activity">
    <reaction evidence="1 7">
        <text>ATP-dependent breakage, passage and rejoining of double-stranded DNA.</text>
        <dbReference type="EC" id="5.6.2.2"/>
    </reaction>
</comment>
<dbReference type="InterPro" id="IPR035516">
    <property type="entry name" value="Gyrase/topoIV_suA_C"/>
</dbReference>
<dbReference type="Gene3D" id="3.30.1360.40">
    <property type="match status" value="1"/>
</dbReference>
<dbReference type="FunFam" id="3.90.199.10:FF:000001">
    <property type="entry name" value="DNA gyrase subunit A"/>
    <property type="match status" value="1"/>
</dbReference>
<keyword evidence="6 7" id="KW-0413">Isomerase</keyword>
<dbReference type="Gene3D" id="1.10.268.10">
    <property type="entry name" value="Topoisomerase, domain 3"/>
    <property type="match status" value="1"/>
</dbReference>
<dbReference type="GO" id="GO:0003677">
    <property type="term" value="F:DNA binding"/>
    <property type="evidence" value="ECO:0007669"/>
    <property type="project" value="UniProtKB-UniRule"/>
</dbReference>
<dbReference type="SUPFAM" id="SSF56719">
    <property type="entry name" value="Type II DNA topoisomerase"/>
    <property type="match status" value="1"/>
</dbReference>
<keyword evidence="11" id="KW-1185">Reference proteome</keyword>
<dbReference type="Proteomes" id="UP000254792">
    <property type="component" value="Chromosome"/>
</dbReference>
<evidence type="ECO:0000256" key="2">
    <source>
        <dbReference type="ARBA" id="ARBA00008263"/>
    </source>
</evidence>
<dbReference type="NCBIfam" id="NF004044">
    <property type="entry name" value="PRK05561.1"/>
    <property type="match status" value="1"/>
</dbReference>
<reference evidence="10 11" key="1">
    <citation type="submission" date="2018-07" db="EMBL/GenBank/DDBJ databases">
        <title>Complete genome sequence of Spiroplasma alleghenense PLHS-1 (ATCC 51752).</title>
        <authorList>
            <person name="Chou L."/>
            <person name="Lee T.-Y."/>
            <person name="Tsai Y.-M."/>
            <person name="Kuo C.-H."/>
        </authorList>
    </citation>
    <scope>NUCLEOTIDE SEQUENCE [LARGE SCALE GENOMIC DNA]</scope>
    <source>
        <strain evidence="10 11">PLHS-1</strain>
    </source>
</reference>
<keyword evidence="8" id="KW-0175">Coiled coil</keyword>